<keyword evidence="3" id="KW-0347">Helicase</keyword>
<dbReference type="NCBIfam" id="TIGR03491">
    <property type="entry name" value="TM0106 family RecB-like putative nuclease"/>
    <property type="match status" value="1"/>
</dbReference>
<dbReference type="GO" id="GO:0016787">
    <property type="term" value="F:hydrolase activity"/>
    <property type="evidence" value="ECO:0007669"/>
    <property type="project" value="UniProtKB-KW"/>
</dbReference>
<dbReference type="Pfam" id="PF13087">
    <property type="entry name" value="AAA_12"/>
    <property type="match status" value="1"/>
</dbReference>
<name>A0A0U2XM08_9MICC</name>
<dbReference type="InterPro" id="IPR027417">
    <property type="entry name" value="P-loop_NTPase"/>
</dbReference>
<dbReference type="PANTHER" id="PTHR43788:SF8">
    <property type="entry name" value="DNA-BINDING PROTEIN SMUBP-2"/>
    <property type="match status" value="1"/>
</dbReference>
<dbReference type="Gene3D" id="3.40.50.300">
    <property type="entry name" value="P-loop containing nucleotide triphosphate hydrolases"/>
    <property type="match status" value="2"/>
</dbReference>
<dbReference type="EMBL" id="CP013254">
    <property type="protein sequence ID" value="ALU39378.1"/>
    <property type="molecule type" value="Genomic_DNA"/>
</dbReference>
<keyword evidence="2" id="KW-0378">Hydrolase</keyword>
<dbReference type="Proteomes" id="UP000057181">
    <property type="component" value="Chromosome"/>
</dbReference>
<evidence type="ECO:0000259" key="6">
    <source>
        <dbReference type="Pfam" id="PF13482"/>
    </source>
</evidence>
<dbReference type="OrthoDB" id="9757917at2"/>
<dbReference type="InterPro" id="IPR041679">
    <property type="entry name" value="DNA2/NAM7-like_C"/>
</dbReference>
<dbReference type="RefSeq" id="WP_058858089.1">
    <property type="nucleotide sequence ID" value="NZ_BJZR01000041.1"/>
</dbReference>
<organism evidence="7 9">
    <name type="scientific">Kocuria flava</name>
    <dbReference type="NCBI Taxonomy" id="446860"/>
    <lineage>
        <taxon>Bacteria</taxon>
        <taxon>Bacillati</taxon>
        <taxon>Actinomycetota</taxon>
        <taxon>Actinomycetes</taxon>
        <taxon>Micrococcales</taxon>
        <taxon>Micrococcaceae</taxon>
        <taxon>Kocuria</taxon>
    </lineage>
</organism>
<evidence type="ECO:0000256" key="3">
    <source>
        <dbReference type="ARBA" id="ARBA00022806"/>
    </source>
</evidence>
<proteinExistence type="predicted"/>
<dbReference type="AlphaFoldDB" id="A0A0U2XM08"/>
<dbReference type="InterPro" id="IPR038720">
    <property type="entry name" value="YprB_RNase_H-like_dom"/>
</dbReference>
<evidence type="ECO:0000259" key="5">
    <source>
        <dbReference type="Pfam" id="PF13087"/>
    </source>
</evidence>
<dbReference type="GO" id="GO:0005524">
    <property type="term" value="F:ATP binding"/>
    <property type="evidence" value="ECO:0007669"/>
    <property type="project" value="UniProtKB-KW"/>
</dbReference>
<evidence type="ECO:0000256" key="4">
    <source>
        <dbReference type="ARBA" id="ARBA00022840"/>
    </source>
</evidence>
<evidence type="ECO:0000313" key="9">
    <source>
        <dbReference type="Proteomes" id="UP000057181"/>
    </source>
</evidence>
<dbReference type="CDD" id="cd17934">
    <property type="entry name" value="DEXXQc_Upf1-like"/>
    <property type="match status" value="1"/>
</dbReference>
<dbReference type="InterPro" id="IPR050534">
    <property type="entry name" value="Coronavir_polyprotein_1ab"/>
</dbReference>
<dbReference type="PANTHER" id="PTHR43788">
    <property type="entry name" value="DNA2/NAM7 HELICASE FAMILY MEMBER"/>
    <property type="match status" value="1"/>
</dbReference>
<reference evidence="7 9" key="1">
    <citation type="submission" date="2015-11" db="EMBL/GenBank/DDBJ databases">
        <title>Complete Genome Sequence of Kocuria flava strain HO-9041.</title>
        <authorList>
            <person name="Zhou M."/>
            <person name="Dai J."/>
        </authorList>
    </citation>
    <scope>NUCLEOTIDE SEQUENCE [LARGE SCALE GENOMIC DNA]</scope>
    <source>
        <strain evidence="7 9">HO-9041</strain>
    </source>
</reference>
<dbReference type="SUPFAM" id="SSF52540">
    <property type="entry name" value="P-loop containing nucleoside triphosphate hydrolases"/>
    <property type="match status" value="1"/>
</dbReference>
<feature type="domain" description="YprB ribonuclease H-like" evidence="6">
    <location>
        <begin position="337"/>
        <end position="532"/>
    </location>
</feature>
<dbReference type="Pfam" id="PF13604">
    <property type="entry name" value="AAA_30"/>
    <property type="match status" value="1"/>
</dbReference>
<evidence type="ECO:0000256" key="1">
    <source>
        <dbReference type="ARBA" id="ARBA00022741"/>
    </source>
</evidence>
<protein>
    <submittedName>
        <fullName evidence="8">ATPase</fullName>
    </submittedName>
    <submittedName>
        <fullName evidence="7">Nuclease</fullName>
    </submittedName>
</protein>
<accession>A0A0U2XM08</accession>
<sequence>MFLLGPEADLVFSASDLVRAAQCPFASLSVLDEKLGRAPRRAEERDPMLARTAALGDAHELRVLEEHLAAHGRWDPATGRGVHEVRPARTLERAALVAKHEETLAALRAGADVVFQASFFDGAFHGRADFLVRRPDGSYAVHDTKLARHAKVTALLQLAAYADQLERAGVPVAPEVVLVLGDRTEASFPVAEFLAVHREHRERFAAAAAAHRAQDGPVDWHDDAVGRCGRCEHCARAVAGHRDLLLTAGMSGRARRTLRDQHGVRTIDELAVLPDPPGSRLPAALRRLRDQAAMQTGRGREDGAVEYDRDGTRRRVAWRVVSREPVRRLPAPDPGDVFFDFEGDPLWQDPHDPSSWGLEYLFGVVEQPPSPDAEPVFRAFWAHDRDGEREALREFLHYLARRRAEHPGMHVYHYADYEKAALRRLSLAHAVGEDAVDELLREGVLVDLYDTVRASLRVSASSYSIKQLEPLYMGERLRTGDVVDAGASVVAHADWCAARDAGREDEARRILAGIADYNAYDCLSTLRLRDWLLGLAGISPDPADHAGRPVQEVLVPPGDVPGEELPEPERRLREALDDPGCTGALGEAGRTAVAMVASATGYHRRERKQYWWSHFDRLEAPVEDWEETRDVFVVSRGEVLRDWAADPDRPRAAPTRLLRLSGRFGEGSTVRPGTDGLFLLYGPPVPAHLAEDAAARASGRAGEWTGRVEEVEEHTDGGAVVVVRERLRRPRGAPAPEPWAQLPLALTPATPVATASLEESLQALAARTADALPQLPGHPGVDLLLRRAPRPAGGPLPVPGPGADGTITAVVTALRGLERGCLAVQGPPGSGKSFLGAHVIGRLVAAGWRIGVVAQSHAVVENLLTGVVGRGGVPGQRVAKKPAAGETAEREVPWERVAGKDLARFLDEGGAVVGGTAWDFSSAKNLDDDALDLLVVDEAGQFSLANTLAVARAAPRLLLLGDPQQLPQVSQGTHPLPVDESALGWLSRGAPTLPAEHGYFLDRTWRMHPRLCEPVSELSYAGRLGSAPAASRRALTGVAPGLRTCYVPHAGNTTASPEEAERVVALARGFVGTPWHPGPDEPPVPLGPEDVLVVAAYNAQVELVARALEDAALRAPDGTGVRVGTVDRFQGQEAPVVIVTMAASSAASGRGADFLLMPNRINVAVSRGQWCAVLVRSPGLTDHLPATPEGLRVLGRFARLCRRGEPAGTP</sequence>
<gene>
    <name evidence="7" type="ORF">AS188_05990</name>
    <name evidence="8" type="ORF">KFL01_16930</name>
</gene>
<evidence type="ECO:0000313" key="7">
    <source>
        <dbReference type="EMBL" id="ALU39378.1"/>
    </source>
</evidence>
<dbReference type="Proteomes" id="UP000321155">
    <property type="component" value="Unassembled WGS sequence"/>
</dbReference>
<dbReference type="CDD" id="cd18808">
    <property type="entry name" value="SF1_C_Upf1"/>
    <property type="match status" value="1"/>
</dbReference>
<evidence type="ECO:0000313" key="8">
    <source>
        <dbReference type="EMBL" id="GEO92387.1"/>
    </source>
</evidence>
<keyword evidence="10" id="KW-1185">Reference proteome</keyword>
<dbReference type="InterPro" id="IPR047187">
    <property type="entry name" value="SF1_C_Upf1"/>
</dbReference>
<dbReference type="STRING" id="446860.AS188_05990"/>
<dbReference type="EMBL" id="BJZR01000041">
    <property type="protein sequence ID" value="GEO92387.1"/>
    <property type="molecule type" value="Genomic_DNA"/>
</dbReference>
<evidence type="ECO:0000313" key="10">
    <source>
        <dbReference type="Proteomes" id="UP000321155"/>
    </source>
</evidence>
<dbReference type="KEGG" id="kfv:AS188_05990"/>
<dbReference type="GO" id="GO:0043139">
    <property type="term" value="F:5'-3' DNA helicase activity"/>
    <property type="evidence" value="ECO:0007669"/>
    <property type="project" value="TreeGrafter"/>
</dbReference>
<keyword evidence="1" id="KW-0547">Nucleotide-binding</keyword>
<feature type="domain" description="DNA2/NAM7 helicase-like C-terminal" evidence="5">
    <location>
        <begin position="997"/>
        <end position="1175"/>
    </location>
</feature>
<dbReference type="Pfam" id="PF13482">
    <property type="entry name" value="RNase_H_2"/>
    <property type="match status" value="1"/>
</dbReference>
<dbReference type="InterPro" id="IPR019993">
    <property type="entry name" value="RecB_nuclease_TM0106_put"/>
</dbReference>
<reference evidence="8 10" key="2">
    <citation type="submission" date="2019-07" db="EMBL/GenBank/DDBJ databases">
        <title>Whole genome shotgun sequence of Kocuria flava NBRC 107626.</title>
        <authorList>
            <person name="Hosoyama A."/>
            <person name="Uohara A."/>
            <person name="Ohji S."/>
            <person name="Ichikawa N."/>
        </authorList>
    </citation>
    <scope>NUCLEOTIDE SEQUENCE [LARGE SCALE GENOMIC DNA]</scope>
    <source>
        <strain evidence="8 10">NBRC 107626</strain>
    </source>
</reference>
<keyword evidence="4" id="KW-0067">ATP-binding</keyword>
<evidence type="ECO:0000256" key="2">
    <source>
        <dbReference type="ARBA" id="ARBA00022801"/>
    </source>
</evidence>